<proteinExistence type="predicted"/>
<feature type="transmembrane region" description="Helical" evidence="1">
    <location>
        <begin position="77"/>
        <end position="95"/>
    </location>
</feature>
<dbReference type="InterPro" id="IPR036374">
    <property type="entry name" value="OxRdtase_Mopterin-bd_sf"/>
</dbReference>
<dbReference type="CDD" id="cd00321">
    <property type="entry name" value="SO_family_Moco"/>
    <property type="match status" value="1"/>
</dbReference>
<dbReference type="PRINTS" id="PR00407">
    <property type="entry name" value="EUMOPTERIN"/>
</dbReference>
<evidence type="ECO:0000259" key="2">
    <source>
        <dbReference type="Pfam" id="PF00174"/>
    </source>
</evidence>
<evidence type="ECO:0000313" key="3">
    <source>
        <dbReference type="EMBL" id="MEK6463826.1"/>
    </source>
</evidence>
<organism evidence="3 4">
    <name type="scientific">Pseudonocardia alni subsp. carboxydivorans</name>
    <dbReference type="NCBI Taxonomy" id="415010"/>
    <lineage>
        <taxon>Bacteria</taxon>
        <taxon>Bacillati</taxon>
        <taxon>Actinomycetota</taxon>
        <taxon>Actinomycetes</taxon>
        <taxon>Pseudonocardiales</taxon>
        <taxon>Pseudonocardiaceae</taxon>
        <taxon>Pseudonocardia</taxon>
    </lineage>
</organism>
<dbReference type="EMBL" id="JBBPIX010000003">
    <property type="protein sequence ID" value="MEK6463826.1"/>
    <property type="molecule type" value="Genomic_DNA"/>
</dbReference>
<dbReference type="Proteomes" id="UP001367513">
    <property type="component" value="Unassembled WGS sequence"/>
</dbReference>
<dbReference type="InterPro" id="IPR008335">
    <property type="entry name" value="Mopterin_OxRdtase_euk"/>
</dbReference>
<feature type="transmembrane region" description="Helical" evidence="1">
    <location>
        <begin position="215"/>
        <end position="234"/>
    </location>
</feature>
<dbReference type="PANTHER" id="PTHR43032">
    <property type="entry name" value="PROTEIN-METHIONINE-SULFOXIDE REDUCTASE"/>
    <property type="match status" value="1"/>
</dbReference>
<keyword evidence="4" id="KW-1185">Reference proteome</keyword>
<protein>
    <submittedName>
        <fullName evidence="3">Molybdopterin-dependent oxidoreductase</fullName>
    </submittedName>
</protein>
<name>A0ABU9ACY1_PSEA5</name>
<keyword evidence="1" id="KW-1133">Transmembrane helix</keyword>
<sequence length="418" mass="44839">MRRVVRWRSPIRGPWLTSMFALPLLVGLPVVAFTGLLDRLAYGREQAIPAADAVGGLQLPWWDWPASPAWLFRLTEGLHVGLGIVLVPLVLAKLWSVIPKLFTAPERHPVTFLERLSLVLLVGSILFLIVTGLLNVQYDYVFGFSFYDGHYAAAWVFLASFALHVVTKLPTMVRSLRGRSLRTELATPLAATRPEPAHPLVAPDPDPPTMSRRGALALVGGGMLFVAALTVGQFTDRLRSTALLLPRGRTTAPDSTERGGPNDFPVNRTFVASGIAPAAVGSAWTLTLTGGTAPVVLDRAALAALPQHTAELPIACVEGWSTSQVWTGVRLTDLALAAGVTDPETAEVRSVEVGSPFARSLLNRGQTLSPDSLLALRVNGAELSPDHGYPARLIVPALPGVHNTKWVATIGFSRAAPR</sequence>
<feature type="domain" description="Oxidoreductase molybdopterin-binding" evidence="2">
    <location>
        <begin position="281"/>
        <end position="415"/>
    </location>
</feature>
<accession>A0ABU9ACY1</accession>
<keyword evidence="1" id="KW-0812">Transmembrane</keyword>
<dbReference type="SUPFAM" id="SSF56524">
    <property type="entry name" value="Oxidoreductase molybdopterin-binding domain"/>
    <property type="match status" value="1"/>
</dbReference>
<dbReference type="PANTHER" id="PTHR43032:SF2">
    <property type="entry name" value="BLL0505 PROTEIN"/>
    <property type="match status" value="1"/>
</dbReference>
<feature type="transmembrane region" description="Helical" evidence="1">
    <location>
        <begin position="116"/>
        <end position="138"/>
    </location>
</feature>
<evidence type="ECO:0000313" key="4">
    <source>
        <dbReference type="Proteomes" id="UP001367513"/>
    </source>
</evidence>
<evidence type="ECO:0000256" key="1">
    <source>
        <dbReference type="SAM" id="Phobius"/>
    </source>
</evidence>
<keyword evidence="1" id="KW-0472">Membrane</keyword>
<gene>
    <name evidence="3" type="ORF">WG925_08775</name>
</gene>
<dbReference type="Gene3D" id="3.90.420.10">
    <property type="entry name" value="Oxidoreductase, molybdopterin-binding domain"/>
    <property type="match status" value="1"/>
</dbReference>
<dbReference type="Pfam" id="PF00174">
    <property type="entry name" value="Oxidored_molyb"/>
    <property type="match status" value="1"/>
</dbReference>
<feature type="transmembrane region" description="Helical" evidence="1">
    <location>
        <begin position="150"/>
        <end position="169"/>
    </location>
</feature>
<reference evidence="3 4" key="1">
    <citation type="submission" date="2024-03" db="EMBL/GenBank/DDBJ databases">
        <title>Draft genome sequence of Pseudonocardia carboxydivorans JCM 14827.</title>
        <authorList>
            <person name="Duangmal K."/>
        </authorList>
    </citation>
    <scope>NUCLEOTIDE SEQUENCE [LARGE SCALE GENOMIC DNA]</scope>
    <source>
        <strain evidence="3 4">JCM 14827</strain>
    </source>
</reference>
<comment type="caution">
    <text evidence="3">The sequence shown here is derived from an EMBL/GenBank/DDBJ whole genome shotgun (WGS) entry which is preliminary data.</text>
</comment>
<dbReference type="RefSeq" id="WP_346102606.1">
    <property type="nucleotide sequence ID" value="NZ_BAAAOD010000010.1"/>
</dbReference>
<dbReference type="InterPro" id="IPR000572">
    <property type="entry name" value="OxRdtase_Mopterin-bd_dom"/>
</dbReference>